<evidence type="ECO:0000313" key="9">
    <source>
        <dbReference type="Proteomes" id="UP001165740"/>
    </source>
</evidence>
<feature type="domain" description="Cadherin" evidence="8">
    <location>
        <begin position="461"/>
        <end position="561"/>
    </location>
</feature>
<evidence type="ECO:0000256" key="1">
    <source>
        <dbReference type="ARBA" id="ARBA00004167"/>
    </source>
</evidence>
<dbReference type="OrthoDB" id="10292598at2759"/>
<keyword evidence="6" id="KW-0472">Membrane</keyword>
<dbReference type="CDD" id="cd11304">
    <property type="entry name" value="Cadherin_repeat"/>
    <property type="match status" value="3"/>
</dbReference>
<dbReference type="Gene3D" id="2.60.40.60">
    <property type="entry name" value="Cadherins"/>
    <property type="match status" value="3"/>
</dbReference>
<keyword evidence="7" id="KW-0732">Signal</keyword>
<dbReference type="InterPro" id="IPR002126">
    <property type="entry name" value="Cadherin-like_dom"/>
</dbReference>
<keyword evidence="9" id="KW-1185">Reference proteome</keyword>
<keyword evidence="4" id="KW-0325">Glycoprotein</keyword>
<feature type="domain" description="Cadherin" evidence="8">
    <location>
        <begin position="344"/>
        <end position="445"/>
    </location>
</feature>
<organism evidence="9 10">
    <name type="scientific">Biomphalaria glabrata</name>
    <name type="common">Bloodfluke planorb</name>
    <name type="synonym">Freshwater snail</name>
    <dbReference type="NCBI Taxonomy" id="6526"/>
    <lineage>
        <taxon>Eukaryota</taxon>
        <taxon>Metazoa</taxon>
        <taxon>Spiralia</taxon>
        <taxon>Lophotrochozoa</taxon>
        <taxon>Mollusca</taxon>
        <taxon>Gastropoda</taxon>
        <taxon>Heterobranchia</taxon>
        <taxon>Euthyneura</taxon>
        <taxon>Panpulmonata</taxon>
        <taxon>Hygrophila</taxon>
        <taxon>Lymnaeoidea</taxon>
        <taxon>Planorbidae</taxon>
        <taxon>Biomphalaria</taxon>
    </lineage>
</organism>
<feature type="transmembrane region" description="Helical" evidence="6">
    <location>
        <begin position="578"/>
        <end position="601"/>
    </location>
</feature>
<dbReference type="PANTHER" id="PTHR24028:SF328">
    <property type="entry name" value="CADHERIN-3"/>
    <property type="match status" value="1"/>
</dbReference>
<keyword evidence="2 6" id="KW-0812">Transmembrane</keyword>
<dbReference type="InterPro" id="IPR015919">
    <property type="entry name" value="Cadherin-like_sf"/>
</dbReference>
<evidence type="ECO:0000259" key="8">
    <source>
        <dbReference type="PROSITE" id="PS50268"/>
    </source>
</evidence>
<feature type="domain" description="Cadherin" evidence="8">
    <location>
        <begin position="231"/>
        <end position="334"/>
    </location>
</feature>
<dbReference type="AlphaFoldDB" id="A0A9W2ZBY6"/>
<evidence type="ECO:0000256" key="5">
    <source>
        <dbReference type="PROSITE-ProRule" id="PRU00043"/>
    </source>
</evidence>
<dbReference type="PANTHER" id="PTHR24028">
    <property type="entry name" value="CADHERIN-87A"/>
    <property type="match status" value="1"/>
</dbReference>
<protein>
    <submittedName>
        <fullName evidence="10">Protocadherin alpha-7-like</fullName>
    </submittedName>
</protein>
<proteinExistence type="predicted"/>
<evidence type="ECO:0000256" key="3">
    <source>
        <dbReference type="ARBA" id="ARBA00022989"/>
    </source>
</evidence>
<dbReference type="GeneID" id="106057099"/>
<evidence type="ECO:0000256" key="7">
    <source>
        <dbReference type="SAM" id="SignalP"/>
    </source>
</evidence>
<keyword evidence="3 6" id="KW-1133">Transmembrane helix</keyword>
<keyword evidence="5" id="KW-0106">Calcium</keyword>
<dbReference type="SMART" id="SM00112">
    <property type="entry name" value="CA"/>
    <property type="match status" value="3"/>
</dbReference>
<dbReference type="Proteomes" id="UP001165740">
    <property type="component" value="Chromosome 17"/>
</dbReference>
<feature type="signal peptide" evidence="7">
    <location>
        <begin position="1"/>
        <end position="25"/>
    </location>
</feature>
<dbReference type="GO" id="GO:0005509">
    <property type="term" value="F:calcium ion binding"/>
    <property type="evidence" value="ECO:0007669"/>
    <property type="project" value="UniProtKB-UniRule"/>
</dbReference>
<evidence type="ECO:0000256" key="2">
    <source>
        <dbReference type="ARBA" id="ARBA00022692"/>
    </source>
</evidence>
<evidence type="ECO:0000313" key="10">
    <source>
        <dbReference type="RefSeq" id="XP_055872434.1"/>
    </source>
</evidence>
<dbReference type="PROSITE" id="PS50268">
    <property type="entry name" value="CADHERIN_2"/>
    <property type="match status" value="3"/>
</dbReference>
<feature type="chain" id="PRO_5040769178" evidence="7">
    <location>
        <begin position="26"/>
        <end position="693"/>
    </location>
</feature>
<reference evidence="10" key="1">
    <citation type="submission" date="2025-08" db="UniProtKB">
        <authorList>
            <consortium name="RefSeq"/>
        </authorList>
    </citation>
    <scope>IDENTIFICATION</scope>
</reference>
<name>A0A9W2ZBY6_BIOGL</name>
<sequence>MNMKMYVKRLFVFVLLCCHSHLTSSLSVNMVNNIDYVLEDASPMDIDQISCKPRCSCSLDDTTTFQVISFNTTIFRLRYYNGPLSAVNNPYYDLNITCTTVSPDEYKIGSLPLRIFVRQNNPPVIDNGTSNQDHKRLDSKGPYLPGSIVYSVRAHELENQLPLIFRISSTSPTTNIFQIGQGSGDVTTNVDLREIVLSDVTLTIEVSDSTGKTSQFILFLTILTNKPPNISNLPQTITWEENKPGSNVLIFEPKCVDPDGTLNDPLILTCTITPSSETSKFDVSSKGNWYITAPLDYEKIKQIQITCILSDSYLQSEQKVLTILVLDVNEPPYFVTSLFDCLLEESNAGVSSCFLDIQVGDPEHDSIRSIDVRTASNTGSCIKFRYILATKILTFNADYDLEIERKDKCDIELEAKDEHGLVSSNRAKVHVTITDVNDNTCIPSMPGIVTITNLHTMPHRVATLMARDDDYTDPNNKVTFELVTGQPSEAINHFSVSKNGEIFYFDKIPESNNGKGFALTIKCVDGGRPQRSAEATLLVKYEWTTTTSTTTTTTTTTTPSTTTTVASSSDDPFDNTSFVALFVVLMILLTAGLIGLLVYLIRYRGLCGITPSSSQTLVEKMEPSNKLSNETIYSETREVMPANINNQYRDTYWNNGDFYETGAGHTSSLALTQGSKRLALGPPPSRPRPVFNF</sequence>
<dbReference type="InterPro" id="IPR050174">
    <property type="entry name" value="Protocadherin/Cadherin-CA"/>
</dbReference>
<dbReference type="RefSeq" id="XP_055872434.1">
    <property type="nucleotide sequence ID" value="XM_056016459.1"/>
</dbReference>
<dbReference type="GO" id="GO:0007156">
    <property type="term" value="P:homophilic cell adhesion via plasma membrane adhesion molecules"/>
    <property type="evidence" value="ECO:0007669"/>
    <property type="project" value="InterPro"/>
</dbReference>
<evidence type="ECO:0000256" key="4">
    <source>
        <dbReference type="ARBA" id="ARBA00023180"/>
    </source>
</evidence>
<dbReference type="GO" id="GO:0005886">
    <property type="term" value="C:plasma membrane"/>
    <property type="evidence" value="ECO:0007669"/>
    <property type="project" value="TreeGrafter"/>
</dbReference>
<comment type="subcellular location">
    <subcellularLocation>
        <location evidence="1">Membrane</location>
        <topology evidence="1">Single-pass membrane protein</topology>
    </subcellularLocation>
</comment>
<accession>A0A9W2ZBY6</accession>
<dbReference type="SUPFAM" id="SSF49313">
    <property type="entry name" value="Cadherin-like"/>
    <property type="match status" value="3"/>
</dbReference>
<gene>
    <name evidence="10" type="primary">LOC106057099</name>
</gene>
<evidence type="ECO:0000256" key="6">
    <source>
        <dbReference type="SAM" id="Phobius"/>
    </source>
</evidence>